<gene>
    <name evidence="3" type="ORF">NX02_11400</name>
</gene>
<dbReference type="STRING" id="1123269.NX02_11400"/>
<dbReference type="Gene3D" id="3.60.110.10">
    <property type="entry name" value="Carbon-nitrogen hydrolase"/>
    <property type="match status" value="1"/>
</dbReference>
<dbReference type="eggNOG" id="COG0388">
    <property type="taxonomic scope" value="Bacteria"/>
</dbReference>
<dbReference type="HOGENOM" id="CLU_030130_6_1_5"/>
<name>W0AA91_9SPHN</name>
<proteinExistence type="inferred from homology"/>
<dbReference type="CDD" id="cd07564">
    <property type="entry name" value="nitrilases_CHs"/>
    <property type="match status" value="1"/>
</dbReference>
<dbReference type="PATRIC" id="fig|1123269.5.peg.2214"/>
<dbReference type="SUPFAM" id="SSF56317">
    <property type="entry name" value="Carbon-nitrogen hydrolase"/>
    <property type="match status" value="1"/>
</dbReference>
<dbReference type="Pfam" id="PF00795">
    <property type="entry name" value="CN_hydrolase"/>
    <property type="match status" value="1"/>
</dbReference>
<dbReference type="PANTHER" id="PTHR46044:SF1">
    <property type="entry name" value="CN HYDROLASE DOMAIN-CONTAINING PROTEIN"/>
    <property type="match status" value="1"/>
</dbReference>
<dbReference type="PROSITE" id="PS50263">
    <property type="entry name" value="CN_HYDROLASE"/>
    <property type="match status" value="1"/>
</dbReference>
<feature type="domain" description="CN hydrolase" evidence="2">
    <location>
        <begin position="4"/>
        <end position="271"/>
    </location>
</feature>
<dbReference type="OrthoDB" id="9803803at2"/>
<dbReference type="InterPro" id="IPR044149">
    <property type="entry name" value="Nitrilases_CHs"/>
</dbReference>
<dbReference type="KEGG" id="ssan:NX02_11400"/>
<evidence type="ECO:0000313" key="4">
    <source>
        <dbReference type="Proteomes" id="UP000018851"/>
    </source>
</evidence>
<dbReference type="InterPro" id="IPR003010">
    <property type="entry name" value="C-N_Hydrolase"/>
</dbReference>
<dbReference type="RefSeq" id="WP_025292215.1">
    <property type="nucleotide sequence ID" value="NZ_CP006644.1"/>
</dbReference>
<dbReference type="InterPro" id="IPR036526">
    <property type="entry name" value="C-N_Hydrolase_sf"/>
</dbReference>
<comment type="similarity">
    <text evidence="1">Belongs to the carbon-nitrogen hydrolase superfamily. Nitrilase family.</text>
</comment>
<dbReference type="AlphaFoldDB" id="W0AA91"/>
<organism evidence="3 4">
    <name type="scientific">Sphingomonas sanxanigenens DSM 19645 = NX02</name>
    <dbReference type="NCBI Taxonomy" id="1123269"/>
    <lineage>
        <taxon>Bacteria</taxon>
        <taxon>Pseudomonadati</taxon>
        <taxon>Pseudomonadota</taxon>
        <taxon>Alphaproteobacteria</taxon>
        <taxon>Sphingomonadales</taxon>
        <taxon>Sphingomonadaceae</taxon>
        <taxon>Sphingomonas</taxon>
    </lineage>
</organism>
<reference evidence="3 4" key="1">
    <citation type="submission" date="2013-07" db="EMBL/GenBank/DDBJ databases">
        <title>Completed genome of Sphingomonas sanxanigenens NX02.</title>
        <authorList>
            <person name="Ma T."/>
            <person name="Huang H."/>
            <person name="Wu M."/>
            <person name="Li X."/>
            <person name="Li G."/>
        </authorList>
    </citation>
    <scope>NUCLEOTIDE SEQUENCE [LARGE SCALE GENOMIC DNA]</scope>
    <source>
        <strain evidence="3 4">NX02</strain>
    </source>
</reference>
<evidence type="ECO:0000313" key="3">
    <source>
        <dbReference type="EMBL" id="AHE53991.1"/>
    </source>
</evidence>
<dbReference type="GO" id="GO:0018822">
    <property type="term" value="F:nitrile hydratase activity"/>
    <property type="evidence" value="ECO:0007669"/>
    <property type="project" value="TreeGrafter"/>
</dbReference>
<protein>
    <submittedName>
        <fullName evidence="3">Nitrilase</fullName>
    </submittedName>
</protein>
<dbReference type="PANTHER" id="PTHR46044">
    <property type="entry name" value="NITRILASE"/>
    <property type="match status" value="1"/>
</dbReference>
<dbReference type="GO" id="GO:0000257">
    <property type="term" value="F:nitrilase activity"/>
    <property type="evidence" value="ECO:0007669"/>
    <property type="project" value="TreeGrafter"/>
</dbReference>
<evidence type="ECO:0000256" key="1">
    <source>
        <dbReference type="ARBA" id="ARBA00008129"/>
    </source>
</evidence>
<accession>W0AA91</accession>
<evidence type="ECO:0000259" key="2">
    <source>
        <dbReference type="PROSITE" id="PS50263"/>
    </source>
</evidence>
<keyword evidence="4" id="KW-1185">Reference proteome</keyword>
<dbReference type="GO" id="GO:0051410">
    <property type="term" value="P:detoxification of nitrogen compound"/>
    <property type="evidence" value="ECO:0007669"/>
    <property type="project" value="TreeGrafter"/>
</dbReference>
<dbReference type="EMBL" id="CP006644">
    <property type="protein sequence ID" value="AHE53991.1"/>
    <property type="molecule type" value="Genomic_DNA"/>
</dbReference>
<dbReference type="Proteomes" id="UP000018851">
    <property type="component" value="Chromosome"/>
</dbReference>
<sequence>MSKFRAAVVQAASIPFDTPAAAAKVAGLVREAAAGGAQLAVFPEAMLGGYPKGCSFGTPVGMRKPEGRDMFSRYHSAAIDLDGPEVALLTDAARETGLFFVIGVIERDGATLYCTALFFDGAKGLIGKHRKLMPTGAERLIWGFGDGSTLPVFETGMGKVGAVICWENYMPALRLAMYSQGITLYCAPTADDRDGWVASMRHIALEGRCFVLSSCQHITRGAYPADYECALGDDPETVLMRGGSLIAGPLGDLLAGPDYGGETILYADLETDEVIRGRYDFDASGHYSRPDVFRLEVDTRPRTATNWIG</sequence>